<protein>
    <submittedName>
        <fullName evidence="1">Uncharacterized protein</fullName>
    </submittedName>
</protein>
<name>X1IYT9_9ZZZZ</name>
<organism evidence="1">
    <name type="scientific">marine sediment metagenome</name>
    <dbReference type="NCBI Taxonomy" id="412755"/>
    <lineage>
        <taxon>unclassified sequences</taxon>
        <taxon>metagenomes</taxon>
        <taxon>ecological metagenomes</taxon>
    </lineage>
</organism>
<evidence type="ECO:0000313" key="1">
    <source>
        <dbReference type="EMBL" id="GAH87611.1"/>
    </source>
</evidence>
<accession>X1IYT9</accession>
<reference evidence="1" key="1">
    <citation type="journal article" date="2014" name="Front. Microbiol.">
        <title>High frequency of phylogenetically diverse reductive dehalogenase-homologous genes in deep subseafloor sedimentary metagenomes.</title>
        <authorList>
            <person name="Kawai M."/>
            <person name="Futagami T."/>
            <person name="Toyoda A."/>
            <person name="Takaki Y."/>
            <person name="Nishi S."/>
            <person name="Hori S."/>
            <person name="Arai W."/>
            <person name="Tsubouchi T."/>
            <person name="Morono Y."/>
            <person name="Uchiyama I."/>
            <person name="Ito T."/>
            <person name="Fujiyama A."/>
            <person name="Inagaki F."/>
            <person name="Takami H."/>
        </authorList>
    </citation>
    <scope>NUCLEOTIDE SEQUENCE</scope>
    <source>
        <strain evidence="1">Expedition CK06-06</strain>
    </source>
</reference>
<gene>
    <name evidence="1" type="ORF">S03H2_58283</name>
</gene>
<sequence length="137" mass="15231">MQSIVASIAVRLGWDVALSFLAWVLRKGYVRFRVELGKDHPLWVKGARIIEDGKISKAEVIMFLQELDNHIPGKIDDIIVVLLVAALGQLDDFVWDQSDKVLLFAAIAKMIEDGVFTNQEAAVVLDTVNEVTGLLRS</sequence>
<proteinExistence type="predicted"/>
<dbReference type="EMBL" id="BARU01037396">
    <property type="protein sequence ID" value="GAH87611.1"/>
    <property type="molecule type" value="Genomic_DNA"/>
</dbReference>
<comment type="caution">
    <text evidence="1">The sequence shown here is derived from an EMBL/GenBank/DDBJ whole genome shotgun (WGS) entry which is preliminary data.</text>
</comment>
<dbReference type="AlphaFoldDB" id="X1IYT9"/>